<reference evidence="15 16" key="1">
    <citation type="submission" date="2014-04" db="EMBL/GenBank/DDBJ databases">
        <authorList>
            <person name="Bishop-Lilly K.A."/>
            <person name="Broomall S.M."/>
            <person name="Chain P.S."/>
            <person name="Chertkov O."/>
            <person name="Coyne S.R."/>
            <person name="Daligault H.E."/>
            <person name="Davenport K.W."/>
            <person name="Erkkila T."/>
            <person name="Frey K.G."/>
            <person name="Gibbons H.S."/>
            <person name="Gu W."/>
            <person name="Jaissle J."/>
            <person name="Johnson S.L."/>
            <person name="Koroleva G.I."/>
            <person name="Ladner J.T."/>
            <person name="Lo C.-C."/>
            <person name="Minogue T.D."/>
            <person name="Munk C."/>
            <person name="Palacios G.F."/>
            <person name="Redden C.L."/>
            <person name="Rosenzweig C.N."/>
            <person name="Scholz M.B."/>
            <person name="Teshima H."/>
            <person name="Xu Y."/>
        </authorList>
    </citation>
    <scope>NUCLEOTIDE SEQUENCE [LARGE SCALE GENOMIC DNA]</scope>
    <source>
        <strain evidence="15 16">8244</strain>
    </source>
</reference>
<dbReference type="GO" id="GO:0005886">
    <property type="term" value="C:plasma membrane"/>
    <property type="evidence" value="ECO:0007669"/>
    <property type="project" value="TreeGrafter"/>
</dbReference>
<dbReference type="PATRIC" id="fig|44252.3.peg.389"/>
<evidence type="ECO:0000313" key="15">
    <source>
        <dbReference type="EMBL" id="KFN11923.1"/>
    </source>
</evidence>
<dbReference type="EMBL" id="JMQA01000004">
    <property type="protein sequence ID" value="KFN11923.1"/>
    <property type="molecule type" value="Genomic_DNA"/>
</dbReference>
<dbReference type="Proteomes" id="UP000029278">
    <property type="component" value="Unassembled WGS sequence"/>
</dbReference>
<dbReference type="InterPro" id="IPR003594">
    <property type="entry name" value="HATPase_dom"/>
</dbReference>
<evidence type="ECO:0000256" key="8">
    <source>
        <dbReference type="ARBA" id="ARBA00022777"/>
    </source>
</evidence>
<keyword evidence="16" id="KW-1185">Reference proteome</keyword>
<dbReference type="SUPFAM" id="SSF47384">
    <property type="entry name" value="Homodimeric domain of signal transducing histidine kinase"/>
    <property type="match status" value="1"/>
</dbReference>
<dbReference type="InterPro" id="IPR050398">
    <property type="entry name" value="HssS/ArlS-like"/>
</dbReference>
<dbReference type="EC" id="2.7.13.3" evidence="3"/>
<evidence type="ECO:0000256" key="7">
    <source>
        <dbReference type="ARBA" id="ARBA00022741"/>
    </source>
</evidence>
<evidence type="ECO:0000256" key="10">
    <source>
        <dbReference type="ARBA" id="ARBA00022989"/>
    </source>
</evidence>
<evidence type="ECO:0000256" key="1">
    <source>
        <dbReference type="ARBA" id="ARBA00000085"/>
    </source>
</evidence>
<gene>
    <name evidence="15" type="ORF">DJ90_6561</name>
</gene>
<dbReference type="PANTHER" id="PTHR45528:SF8">
    <property type="entry name" value="HISTIDINE KINASE"/>
    <property type="match status" value="1"/>
</dbReference>
<keyword evidence="9" id="KW-0067">ATP-binding</keyword>
<dbReference type="AlphaFoldDB" id="A0A090ZNB6"/>
<dbReference type="CDD" id="cd00082">
    <property type="entry name" value="HisKA"/>
    <property type="match status" value="1"/>
</dbReference>
<dbReference type="InterPro" id="IPR004358">
    <property type="entry name" value="Sig_transdc_His_kin-like_C"/>
</dbReference>
<keyword evidence="5" id="KW-0808">Transferase</keyword>
<dbReference type="CDD" id="cd00075">
    <property type="entry name" value="HATPase"/>
    <property type="match status" value="1"/>
</dbReference>
<keyword evidence="12 13" id="KW-0472">Membrane</keyword>
<dbReference type="InterPro" id="IPR036097">
    <property type="entry name" value="HisK_dim/P_sf"/>
</dbReference>
<evidence type="ECO:0000256" key="6">
    <source>
        <dbReference type="ARBA" id="ARBA00022692"/>
    </source>
</evidence>
<keyword evidence="4" id="KW-0597">Phosphoprotein</keyword>
<organism evidence="15 16">
    <name type="scientific">Paenibacillus macerans</name>
    <name type="common">Bacillus macerans</name>
    <dbReference type="NCBI Taxonomy" id="44252"/>
    <lineage>
        <taxon>Bacteria</taxon>
        <taxon>Bacillati</taxon>
        <taxon>Bacillota</taxon>
        <taxon>Bacilli</taxon>
        <taxon>Bacillales</taxon>
        <taxon>Paenibacillaceae</taxon>
        <taxon>Paenibacillus</taxon>
    </lineage>
</organism>
<proteinExistence type="predicted"/>
<dbReference type="STRING" id="44252.DJ90_6561"/>
<feature type="transmembrane region" description="Helical" evidence="13">
    <location>
        <begin position="12"/>
        <end position="30"/>
    </location>
</feature>
<evidence type="ECO:0000259" key="14">
    <source>
        <dbReference type="PROSITE" id="PS50109"/>
    </source>
</evidence>
<dbReference type="Gene3D" id="1.10.287.130">
    <property type="match status" value="1"/>
</dbReference>
<feature type="domain" description="Histidine kinase" evidence="14">
    <location>
        <begin position="101"/>
        <end position="315"/>
    </location>
</feature>
<keyword evidence="10 13" id="KW-1133">Transmembrane helix</keyword>
<evidence type="ECO:0000256" key="9">
    <source>
        <dbReference type="ARBA" id="ARBA00022840"/>
    </source>
</evidence>
<dbReference type="SMART" id="SM00388">
    <property type="entry name" value="HisKA"/>
    <property type="match status" value="1"/>
</dbReference>
<dbReference type="PRINTS" id="PR00344">
    <property type="entry name" value="BCTRLSENSOR"/>
</dbReference>
<comment type="subcellular location">
    <subcellularLocation>
        <location evidence="2">Membrane</location>
        <topology evidence="2">Multi-pass membrane protein</topology>
    </subcellularLocation>
</comment>
<evidence type="ECO:0000256" key="4">
    <source>
        <dbReference type="ARBA" id="ARBA00022553"/>
    </source>
</evidence>
<evidence type="ECO:0000256" key="2">
    <source>
        <dbReference type="ARBA" id="ARBA00004141"/>
    </source>
</evidence>
<evidence type="ECO:0000256" key="11">
    <source>
        <dbReference type="ARBA" id="ARBA00023012"/>
    </source>
</evidence>
<dbReference type="Pfam" id="PF02518">
    <property type="entry name" value="HATPase_c"/>
    <property type="match status" value="1"/>
</dbReference>
<keyword evidence="11" id="KW-0902">Two-component regulatory system</keyword>
<dbReference type="SUPFAM" id="SSF55874">
    <property type="entry name" value="ATPase domain of HSP90 chaperone/DNA topoisomerase II/histidine kinase"/>
    <property type="match status" value="1"/>
</dbReference>
<dbReference type="PROSITE" id="PS50109">
    <property type="entry name" value="HIS_KIN"/>
    <property type="match status" value="1"/>
</dbReference>
<sequence length="319" mass="36455">MNMERMDIEPAWIILLLIALGAAVLAFALFRRLLHVRRRLREISEILDDIVQGNANHRILADPHDMTAAISYKMNDIVLHFQEQIIALNKTAETNKQLMTSFSHDVRTPLTTLIGYLDAVHKHIVTGREREEYMETARRKAHDLKDYVDKLFEWSKLNSDEETFAIRTVDICELTRMILKDWIPVFETRSLSFDIDIPEKKLAAHLDTNAYSRILNNLIQNVLAHSQATAIAVGVSMEDHRIVISVMDNGIGISNEDLPHIFQRLYKCDKGRSKKDSGLGLSIVQQLTEKMRGTINVESSPLKRTVFQVQFPLVSENPG</sequence>
<evidence type="ECO:0000256" key="3">
    <source>
        <dbReference type="ARBA" id="ARBA00012438"/>
    </source>
</evidence>
<evidence type="ECO:0000256" key="5">
    <source>
        <dbReference type="ARBA" id="ARBA00022679"/>
    </source>
</evidence>
<evidence type="ECO:0000256" key="13">
    <source>
        <dbReference type="SAM" id="Phobius"/>
    </source>
</evidence>
<dbReference type="SMART" id="SM00387">
    <property type="entry name" value="HATPase_c"/>
    <property type="match status" value="1"/>
</dbReference>
<protein>
    <recommendedName>
        <fullName evidence="3">histidine kinase</fullName>
        <ecNumber evidence="3">2.7.13.3</ecNumber>
    </recommendedName>
</protein>
<keyword evidence="8 15" id="KW-0418">Kinase</keyword>
<dbReference type="HOGENOM" id="CLU_000445_89_3_9"/>
<dbReference type="Gene3D" id="3.30.565.10">
    <property type="entry name" value="Histidine kinase-like ATPase, C-terminal domain"/>
    <property type="match status" value="1"/>
</dbReference>
<dbReference type="Pfam" id="PF00512">
    <property type="entry name" value="HisKA"/>
    <property type="match status" value="1"/>
</dbReference>
<name>A0A090ZNB6_PAEMA</name>
<dbReference type="PANTHER" id="PTHR45528">
    <property type="entry name" value="SENSOR HISTIDINE KINASE CPXA"/>
    <property type="match status" value="1"/>
</dbReference>
<accession>A0A090ZNB6</accession>
<evidence type="ECO:0000256" key="12">
    <source>
        <dbReference type="ARBA" id="ARBA00023136"/>
    </source>
</evidence>
<dbReference type="InterPro" id="IPR003661">
    <property type="entry name" value="HisK_dim/P_dom"/>
</dbReference>
<evidence type="ECO:0000313" key="16">
    <source>
        <dbReference type="Proteomes" id="UP000029278"/>
    </source>
</evidence>
<dbReference type="GO" id="GO:0000155">
    <property type="term" value="F:phosphorelay sensor kinase activity"/>
    <property type="evidence" value="ECO:0007669"/>
    <property type="project" value="InterPro"/>
</dbReference>
<dbReference type="InterPro" id="IPR036890">
    <property type="entry name" value="HATPase_C_sf"/>
</dbReference>
<keyword evidence="7" id="KW-0547">Nucleotide-binding</keyword>
<comment type="catalytic activity">
    <reaction evidence="1">
        <text>ATP + protein L-histidine = ADP + protein N-phospho-L-histidine.</text>
        <dbReference type="EC" id="2.7.13.3"/>
    </reaction>
</comment>
<keyword evidence="6 13" id="KW-0812">Transmembrane</keyword>
<dbReference type="GO" id="GO:0005524">
    <property type="term" value="F:ATP binding"/>
    <property type="evidence" value="ECO:0007669"/>
    <property type="project" value="UniProtKB-KW"/>
</dbReference>
<comment type="caution">
    <text evidence="15">The sequence shown here is derived from an EMBL/GenBank/DDBJ whole genome shotgun (WGS) entry which is preliminary data.</text>
</comment>
<dbReference type="InterPro" id="IPR005467">
    <property type="entry name" value="His_kinase_dom"/>
</dbReference>